<evidence type="ECO:0000313" key="3">
    <source>
        <dbReference type="Proteomes" id="UP000198906"/>
    </source>
</evidence>
<accession>A0A1C6RFW2</accession>
<dbReference type="Proteomes" id="UP000198906">
    <property type="component" value="Unassembled WGS sequence"/>
</dbReference>
<proteinExistence type="predicted"/>
<dbReference type="InterPro" id="IPR007374">
    <property type="entry name" value="ASCH_domain"/>
</dbReference>
<name>A0A1C6RFW2_9ACTN</name>
<evidence type="ECO:0000313" key="2">
    <source>
        <dbReference type="EMBL" id="SCL16045.1"/>
    </source>
</evidence>
<dbReference type="RefSeq" id="WP_091454289.1">
    <property type="nucleotide sequence ID" value="NZ_FMHU01000001.1"/>
</dbReference>
<keyword evidence="3" id="KW-1185">Reference proteome</keyword>
<reference evidence="3" key="1">
    <citation type="submission" date="2016-06" db="EMBL/GenBank/DDBJ databases">
        <authorList>
            <person name="Varghese N."/>
        </authorList>
    </citation>
    <scope>NUCLEOTIDE SEQUENCE [LARGE SCALE GENOMIC DNA]</scope>
    <source>
        <strain evidence="3">DSM 46123</strain>
    </source>
</reference>
<dbReference type="AlphaFoldDB" id="A0A1C6RFW2"/>
<dbReference type="Pfam" id="PF04266">
    <property type="entry name" value="ASCH"/>
    <property type="match status" value="1"/>
</dbReference>
<sequence length="143" mass="15310">MWPRIGDLRSLALGTPGPMRSDLNSLVLAGVKTATTGLLSEYATEGEELEYVGERLALVDDHDALVGVVEVTAVDVVRFADVKWDFARSEGEGHRDLDEWRAGHLRFWAGEGSTVTDDTPVVCVRLRLVSAGTGGIATGDLGT</sequence>
<dbReference type="PANTHER" id="PTHR39203:SF1">
    <property type="entry name" value="CYTOPLASMIC PROTEIN"/>
    <property type="match status" value="1"/>
</dbReference>
<organism evidence="2 3">
    <name type="scientific">Micromonospora inyonensis</name>
    <dbReference type="NCBI Taxonomy" id="47866"/>
    <lineage>
        <taxon>Bacteria</taxon>
        <taxon>Bacillati</taxon>
        <taxon>Actinomycetota</taxon>
        <taxon>Actinomycetes</taxon>
        <taxon>Micromonosporales</taxon>
        <taxon>Micromonosporaceae</taxon>
        <taxon>Micromonospora</taxon>
    </lineage>
</organism>
<gene>
    <name evidence="2" type="ORF">GA0074694_1468</name>
</gene>
<protein>
    <submittedName>
        <fullName evidence="2">Uncharacterized protein YhfF</fullName>
    </submittedName>
</protein>
<feature type="domain" description="ASCH" evidence="1">
    <location>
        <begin position="11"/>
        <end position="130"/>
    </location>
</feature>
<dbReference type="EMBL" id="FMHU01000001">
    <property type="protein sequence ID" value="SCL16045.1"/>
    <property type="molecule type" value="Genomic_DNA"/>
</dbReference>
<dbReference type="InterPro" id="IPR009326">
    <property type="entry name" value="DUF984"/>
</dbReference>
<dbReference type="SMART" id="SM01022">
    <property type="entry name" value="ASCH"/>
    <property type="match status" value="1"/>
</dbReference>
<evidence type="ECO:0000259" key="1">
    <source>
        <dbReference type="SMART" id="SM01022"/>
    </source>
</evidence>
<dbReference type="PANTHER" id="PTHR39203">
    <property type="entry name" value="CYTOPLASMIC PROTEIN-RELATED"/>
    <property type="match status" value="1"/>
</dbReference>
<dbReference type="SUPFAM" id="SSF88697">
    <property type="entry name" value="PUA domain-like"/>
    <property type="match status" value="1"/>
</dbReference>
<dbReference type="STRING" id="47866.GA0074694_1468"/>
<dbReference type="Gene3D" id="3.10.400.10">
    <property type="entry name" value="Sulfate adenylyltransferase"/>
    <property type="match status" value="1"/>
</dbReference>
<dbReference type="InterPro" id="IPR015947">
    <property type="entry name" value="PUA-like_sf"/>
</dbReference>